<name>A0AAD4BT25_BOLED</name>
<dbReference type="AlphaFoldDB" id="A0AAD4BT25"/>
<sequence>MHAGDEERSNVHPRHACPCRSRCRHWRYHIQSPFLLLAQAPGALLSWDPLLPLILGSQPPPQIITQQHHSNPIPGVVSYLALLACLTMSTASTQLATVTTPPQKDPSMSSSNQDLTFRTYHIVLLFEAFVMTTWISTELLLFPIFFAHQVPSPHLVRHLGLLTSITALMLSGGLYVTLQRKPRWIQVCWHLLYRVSYLASFCYAWRITLQAGFPDWFADGLPHDFFGRGILLAIIMLVFVVVDIPYVILMAAAVGKRDRGGPIFNVYQMMRR</sequence>
<gene>
    <name evidence="2" type="ORF">L210DRAFT_56759</name>
</gene>
<evidence type="ECO:0000256" key="1">
    <source>
        <dbReference type="SAM" id="Phobius"/>
    </source>
</evidence>
<dbReference type="EMBL" id="WHUW01000015">
    <property type="protein sequence ID" value="KAF8438906.1"/>
    <property type="molecule type" value="Genomic_DNA"/>
</dbReference>
<proteinExistence type="predicted"/>
<feature type="transmembrane region" description="Helical" evidence="1">
    <location>
        <begin position="229"/>
        <end position="249"/>
    </location>
</feature>
<feature type="transmembrane region" description="Helical" evidence="1">
    <location>
        <begin position="190"/>
        <end position="209"/>
    </location>
</feature>
<reference evidence="2" key="2">
    <citation type="journal article" date="2020" name="Nat. Commun.">
        <title>Large-scale genome sequencing of mycorrhizal fungi provides insights into the early evolution of symbiotic traits.</title>
        <authorList>
            <person name="Miyauchi S."/>
            <person name="Kiss E."/>
            <person name="Kuo A."/>
            <person name="Drula E."/>
            <person name="Kohler A."/>
            <person name="Sanchez-Garcia M."/>
            <person name="Morin E."/>
            <person name="Andreopoulos B."/>
            <person name="Barry K.W."/>
            <person name="Bonito G."/>
            <person name="Buee M."/>
            <person name="Carver A."/>
            <person name="Chen C."/>
            <person name="Cichocki N."/>
            <person name="Clum A."/>
            <person name="Culley D."/>
            <person name="Crous P.W."/>
            <person name="Fauchery L."/>
            <person name="Girlanda M."/>
            <person name="Hayes R.D."/>
            <person name="Keri Z."/>
            <person name="LaButti K."/>
            <person name="Lipzen A."/>
            <person name="Lombard V."/>
            <person name="Magnuson J."/>
            <person name="Maillard F."/>
            <person name="Murat C."/>
            <person name="Nolan M."/>
            <person name="Ohm R.A."/>
            <person name="Pangilinan J."/>
            <person name="Pereira M.F."/>
            <person name="Perotto S."/>
            <person name="Peter M."/>
            <person name="Pfister S."/>
            <person name="Riley R."/>
            <person name="Sitrit Y."/>
            <person name="Stielow J.B."/>
            <person name="Szollosi G."/>
            <person name="Zifcakova L."/>
            <person name="Stursova M."/>
            <person name="Spatafora J.W."/>
            <person name="Tedersoo L."/>
            <person name="Vaario L.M."/>
            <person name="Yamada A."/>
            <person name="Yan M."/>
            <person name="Wang P."/>
            <person name="Xu J."/>
            <person name="Bruns T."/>
            <person name="Baldrian P."/>
            <person name="Vilgalys R."/>
            <person name="Dunand C."/>
            <person name="Henrissat B."/>
            <person name="Grigoriev I.V."/>
            <person name="Hibbett D."/>
            <person name="Nagy L.G."/>
            <person name="Martin F.M."/>
        </authorList>
    </citation>
    <scope>NUCLEOTIDE SEQUENCE</scope>
    <source>
        <strain evidence="2">BED1</strain>
    </source>
</reference>
<keyword evidence="1" id="KW-1133">Transmembrane helix</keyword>
<protein>
    <submittedName>
        <fullName evidence="2">Uncharacterized protein</fullName>
    </submittedName>
</protein>
<keyword evidence="3" id="KW-1185">Reference proteome</keyword>
<dbReference type="Proteomes" id="UP001194468">
    <property type="component" value="Unassembled WGS sequence"/>
</dbReference>
<reference evidence="2" key="1">
    <citation type="submission" date="2019-10" db="EMBL/GenBank/DDBJ databases">
        <authorList>
            <consortium name="DOE Joint Genome Institute"/>
            <person name="Kuo A."/>
            <person name="Miyauchi S."/>
            <person name="Kiss E."/>
            <person name="Drula E."/>
            <person name="Kohler A."/>
            <person name="Sanchez-Garcia M."/>
            <person name="Andreopoulos B."/>
            <person name="Barry K.W."/>
            <person name="Bonito G."/>
            <person name="Buee M."/>
            <person name="Carver A."/>
            <person name="Chen C."/>
            <person name="Cichocki N."/>
            <person name="Clum A."/>
            <person name="Culley D."/>
            <person name="Crous P.W."/>
            <person name="Fauchery L."/>
            <person name="Girlanda M."/>
            <person name="Hayes R."/>
            <person name="Keri Z."/>
            <person name="LaButti K."/>
            <person name="Lipzen A."/>
            <person name="Lombard V."/>
            <person name="Magnuson J."/>
            <person name="Maillard F."/>
            <person name="Morin E."/>
            <person name="Murat C."/>
            <person name="Nolan M."/>
            <person name="Ohm R."/>
            <person name="Pangilinan J."/>
            <person name="Pereira M."/>
            <person name="Perotto S."/>
            <person name="Peter M."/>
            <person name="Riley R."/>
            <person name="Sitrit Y."/>
            <person name="Stielow B."/>
            <person name="Szollosi G."/>
            <person name="Zifcakova L."/>
            <person name="Stursova M."/>
            <person name="Spatafora J.W."/>
            <person name="Tedersoo L."/>
            <person name="Vaario L.-M."/>
            <person name="Yamada A."/>
            <person name="Yan M."/>
            <person name="Wang P."/>
            <person name="Xu J."/>
            <person name="Bruns T."/>
            <person name="Baldrian P."/>
            <person name="Vilgalys R."/>
            <person name="Henrissat B."/>
            <person name="Grigoriev I.V."/>
            <person name="Hibbett D."/>
            <person name="Nagy L.G."/>
            <person name="Martin F.M."/>
        </authorList>
    </citation>
    <scope>NUCLEOTIDE SEQUENCE</scope>
    <source>
        <strain evidence="2">BED1</strain>
    </source>
</reference>
<feature type="transmembrane region" description="Helical" evidence="1">
    <location>
        <begin position="119"/>
        <end position="146"/>
    </location>
</feature>
<organism evidence="2 3">
    <name type="scientific">Boletus edulis BED1</name>
    <dbReference type="NCBI Taxonomy" id="1328754"/>
    <lineage>
        <taxon>Eukaryota</taxon>
        <taxon>Fungi</taxon>
        <taxon>Dikarya</taxon>
        <taxon>Basidiomycota</taxon>
        <taxon>Agaricomycotina</taxon>
        <taxon>Agaricomycetes</taxon>
        <taxon>Agaricomycetidae</taxon>
        <taxon>Boletales</taxon>
        <taxon>Boletineae</taxon>
        <taxon>Boletaceae</taxon>
        <taxon>Boletoideae</taxon>
        <taxon>Boletus</taxon>
    </lineage>
</organism>
<keyword evidence="1" id="KW-0472">Membrane</keyword>
<feature type="transmembrane region" description="Helical" evidence="1">
    <location>
        <begin position="158"/>
        <end position="178"/>
    </location>
</feature>
<evidence type="ECO:0000313" key="2">
    <source>
        <dbReference type="EMBL" id="KAF8438906.1"/>
    </source>
</evidence>
<keyword evidence="1" id="KW-0812">Transmembrane</keyword>
<accession>A0AAD4BT25</accession>
<comment type="caution">
    <text evidence="2">The sequence shown here is derived from an EMBL/GenBank/DDBJ whole genome shotgun (WGS) entry which is preliminary data.</text>
</comment>
<evidence type="ECO:0000313" key="3">
    <source>
        <dbReference type="Proteomes" id="UP001194468"/>
    </source>
</evidence>